<keyword evidence="5 6" id="KW-0456">Lyase</keyword>
<evidence type="ECO:0000256" key="1">
    <source>
        <dbReference type="ARBA" id="ARBA00001946"/>
    </source>
</evidence>
<keyword evidence="3 6" id="KW-0479">Metal-binding</keyword>
<dbReference type="SUPFAM" id="SSF48576">
    <property type="entry name" value="Terpenoid synthases"/>
    <property type="match status" value="1"/>
</dbReference>
<evidence type="ECO:0000313" key="7">
    <source>
        <dbReference type="EMBL" id="KAH8084313.1"/>
    </source>
</evidence>
<evidence type="ECO:0000256" key="5">
    <source>
        <dbReference type="ARBA" id="ARBA00023239"/>
    </source>
</evidence>
<dbReference type="PANTHER" id="PTHR35201">
    <property type="entry name" value="TERPENE SYNTHASE"/>
    <property type="match status" value="1"/>
</dbReference>
<dbReference type="EC" id="4.2.3.-" evidence="6"/>
<dbReference type="Proteomes" id="UP000813824">
    <property type="component" value="Unassembled WGS sequence"/>
</dbReference>
<reference evidence="7" key="1">
    <citation type="journal article" date="2021" name="New Phytol.">
        <title>Evolutionary innovations through gain and loss of genes in the ectomycorrhizal Boletales.</title>
        <authorList>
            <person name="Wu G."/>
            <person name="Miyauchi S."/>
            <person name="Morin E."/>
            <person name="Kuo A."/>
            <person name="Drula E."/>
            <person name="Varga T."/>
            <person name="Kohler A."/>
            <person name="Feng B."/>
            <person name="Cao Y."/>
            <person name="Lipzen A."/>
            <person name="Daum C."/>
            <person name="Hundley H."/>
            <person name="Pangilinan J."/>
            <person name="Johnson J."/>
            <person name="Barry K."/>
            <person name="LaButti K."/>
            <person name="Ng V."/>
            <person name="Ahrendt S."/>
            <person name="Min B."/>
            <person name="Choi I.G."/>
            <person name="Park H."/>
            <person name="Plett J.M."/>
            <person name="Magnuson J."/>
            <person name="Spatafora J.W."/>
            <person name="Nagy L.G."/>
            <person name="Henrissat B."/>
            <person name="Grigoriev I.V."/>
            <person name="Yang Z.L."/>
            <person name="Xu J."/>
            <person name="Martin F.M."/>
        </authorList>
    </citation>
    <scope>NUCLEOTIDE SEQUENCE</scope>
    <source>
        <strain evidence="7">KKN 215</strain>
    </source>
</reference>
<name>A0A8K0UHC5_9AGAR</name>
<protein>
    <recommendedName>
        <fullName evidence="6">Terpene synthase</fullName>
        <ecNumber evidence="6">4.2.3.-</ecNumber>
    </recommendedName>
</protein>
<accession>A0A8K0UHC5</accession>
<proteinExistence type="inferred from homology"/>
<evidence type="ECO:0000256" key="6">
    <source>
        <dbReference type="RuleBase" id="RU366034"/>
    </source>
</evidence>
<dbReference type="GO" id="GO:0008299">
    <property type="term" value="P:isoprenoid biosynthetic process"/>
    <property type="evidence" value="ECO:0007669"/>
    <property type="project" value="UniProtKB-ARBA"/>
</dbReference>
<dbReference type="EMBL" id="JAEVFJ010000046">
    <property type="protein sequence ID" value="KAH8084313.1"/>
    <property type="molecule type" value="Genomic_DNA"/>
</dbReference>
<dbReference type="OrthoDB" id="6486656at2759"/>
<dbReference type="GO" id="GO:0010333">
    <property type="term" value="F:terpene synthase activity"/>
    <property type="evidence" value="ECO:0007669"/>
    <property type="project" value="InterPro"/>
</dbReference>
<organism evidence="7 8">
    <name type="scientific">Cristinia sonorae</name>
    <dbReference type="NCBI Taxonomy" id="1940300"/>
    <lineage>
        <taxon>Eukaryota</taxon>
        <taxon>Fungi</taxon>
        <taxon>Dikarya</taxon>
        <taxon>Basidiomycota</taxon>
        <taxon>Agaricomycotina</taxon>
        <taxon>Agaricomycetes</taxon>
        <taxon>Agaricomycetidae</taxon>
        <taxon>Agaricales</taxon>
        <taxon>Pleurotineae</taxon>
        <taxon>Stephanosporaceae</taxon>
        <taxon>Cristinia</taxon>
    </lineage>
</organism>
<dbReference type="AlphaFoldDB" id="A0A8K0UHC5"/>
<keyword evidence="4 6" id="KW-0460">Magnesium</keyword>
<dbReference type="InterPro" id="IPR034686">
    <property type="entry name" value="Terpene_cyclase-like_2"/>
</dbReference>
<dbReference type="GO" id="GO:0046872">
    <property type="term" value="F:metal ion binding"/>
    <property type="evidence" value="ECO:0007669"/>
    <property type="project" value="UniProtKB-KW"/>
</dbReference>
<sequence>MASPPLSYNIPDTLDQWPWGRRMNPHYNAVKPVALEWVNGFGAIDPRIVEAAECCLLASLAYPDLTKDQLNFISEYLNTTIVLDYLELTTTEEVISHWKELVMDAFKNPETPRPGDEHILAEMHRQFWLRGLETIPFFSGTKERFIQAYERYMRGTIKQASRKSGLKGETLYVNVEDFLKDRSESAGMQPAWVCMEFGLELPQQAVQHPTVIKLVSLANQMIVFDNDLYSYDKEQAEGDYHNTIAVALQTSSLDLHGVVDWIADERKKLATEFLAILNSGLPSFGEPVDSQLAVYVDRIGNWVRANECWSFESRRYFGSKGREIQEHRTVVLTQKDGYLLTSRL</sequence>
<dbReference type="Gene3D" id="1.10.600.10">
    <property type="entry name" value="Farnesyl Diphosphate Synthase"/>
    <property type="match status" value="1"/>
</dbReference>
<dbReference type="PANTHER" id="PTHR35201:SF4">
    <property type="entry name" value="BETA-PINACENE SYNTHASE-RELATED"/>
    <property type="match status" value="1"/>
</dbReference>
<keyword evidence="8" id="KW-1185">Reference proteome</keyword>
<evidence type="ECO:0000256" key="4">
    <source>
        <dbReference type="ARBA" id="ARBA00022842"/>
    </source>
</evidence>
<evidence type="ECO:0000256" key="2">
    <source>
        <dbReference type="ARBA" id="ARBA00006333"/>
    </source>
</evidence>
<evidence type="ECO:0000313" key="8">
    <source>
        <dbReference type="Proteomes" id="UP000813824"/>
    </source>
</evidence>
<comment type="caution">
    <text evidence="7">The sequence shown here is derived from an EMBL/GenBank/DDBJ whole genome shotgun (WGS) entry which is preliminary data.</text>
</comment>
<dbReference type="Pfam" id="PF19086">
    <property type="entry name" value="Terpene_syn_C_2"/>
    <property type="match status" value="1"/>
</dbReference>
<comment type="cofactor">
    <cofactor evidence="1 6">
        <name>Mg(2+)</name>
        <dbReference type="ChEBI" id="CHEBI:18420"/>
    </cofactor>
</comment>
<gene>
    <name evidence="7" type="ORF">BXZ70DRAFT_568655</name>
</gene>
<dbReference type="InterPro" id="IPR008949">
    <property type="entry name" value="Isoprenoid_synthase_dom_sf"/>
</dbReference>
<comment type="similarity">
    <text evidence="2 6">Belongs to the terpene synthase family.</text>
</comment>
<evidence type="ECO:0000256" key="3">
    <source>
        <dbReference type="ARBA" id="ARBA00022723"/>
    </source>
</evidence>